<evidence type="ECO:0008006" key="9">
    <source>
        <dbReference type="Google" id="ProtNLM"/>
    </source>
</evidence>
<feature type="region of interest" description="Disordered" evidence="5">
    <location>
        <begin position="103"/>
        <end position="166"/>
    </location>
</feature>
<dbReference type="PANTHER" id="PTHR43243">
    <property type="entry name" value="INNER MEMBRANE TRANSPORTER YGJI-RELATED"/>
    <property type="match status" value="1"/>
</dbReference>
<name>A0AAJ4XF82_9BASI</name>
<feature type="transmembrane region" description="Helical" evidence="6">
    <location>
        <begin position="415"/>
        <end position="444"/>
    </location>
</feature>
<evidence type="ECO:0000256" key="5">
    <source>
        <dbReference type="SAM" id="MobiDB-lite"/>
    </source>
</evidence>
<protein>
    <recommendedName>
        <fullName evidence="9">AAAP amino acid permease</fullName>
    </recommendedName>
</protein>
<evidence type="ECO:0000256" key="2">
    <source>
        <dbReference type="ARBA" id="ARBA00022692"/>
    </source>
</evidence>
<dbReference type="Pfam" id="PF13520">
    <property type="entry name" value="AA_permease_2"/>
    <property type="match status" value="1"/>
</dbReference>
<feature type="compositionally biased region" description="Polar residues" evidence="5">
    <location>
        <begin position="126"/>
        <end position="145"/>
    </location>
</feature>
<feature type="region of interest" description="Disordered" evidence="5">
    <location>
        <begin position="50"/>
        <end position="75"/>
    </location>
</feature>
<comment type="caution">
    <text evidence="7">The sequence shown here is derived from an EMBL/GenBank/DDBJ whole genome shotgun (WGS) entry which is preliminary data.</text>
</comment>
<feature type="transmembrane region" description="Helical" evidence="6">
    <location>
        <begin position="615"/>
        <end position="643"/>
    </location>
</feature>
<organism evidence="7 8">
    <name type="scientific">Melanopsichium pennsylvanicum</name>
    <dbReference type="NCBI Taxonomy" id="63383"/>
    <lineage>
        <taxon>Eukaryota</taxon>
        <taxon>Fungi</taxon>
        <taxon>Dikarya</taxon>
        <taxon>Basidiomycota</taxon>
        <taxon>Ustilaginomycotina</taxon>
        <taxon>Ustilaginomycetes</taxon>
        <taxon>Ustilaginales</taxon>
        <taxon>Ustilaginaceae</taxon>
        <taxon>Melanopsichium</taxon>
    </lineage>
</organism>
<gene>
    <name evidence="7" type="ORF">MEPE_00074</name>
</gene>
<proteinExistence type="predicted"/>
<dbReference type="Gene3D" id="1.20.1740.10">
    <property type="entry name" value="Amino acid/polyamine transporter I"/>
    <property type="match status" value="1"/>
</dbReference>
<feature type="transmembrane region" description="Helical" evidence="6">
    <location>
        <begin position="694"/>
        <end position="713"/>
    </location>
</feature>
<dbReference type="EMBL" id="OAPG01000001">
    <property type="protein sequence ID" value="SNX81369.1"/>
    <property type="molecule type" value="Genomic_DNA"/>
</dbReference>
<evidence type="ECO:0000256" key="6">
    <source>
        <dbReference type="SAM" id="Phobius"/>
    </source>
</evidence>
<keyword evidence="4 6" id="KW-0472">Membrane</keyword>
<evidence type="ECO:0000313" key="7">
    <source>
        <dbReference type="EMBL" id="SNX81369.1"/>
    </source>
</evidence>
<feature type="transmembrane region" description="Helical" evidence="6">
    <location>
        <begin position="725"/>
        <end position="746"/>
    </location>
</feature>
<evidence type="ECO:0000256" key="3">
    <source>
        <dbReference type="ARBA" id="ARBA00022989"/>
    </source>
</evidence>
<dbReference type="GO" id="GO:0015171">
    <property type="term" value="F:amino acid transmembrane transporter activity"/>
    <property type="evidence" value="ECO:0007669"/>
    <property type="project" value="TreeGrafter"/>
</dbReference>
<reference evidence="7" key="1">
    <citation type="submission" date="2023-10" db="EMBL/GenBank/DDBJ databases">
        <authorList>
            <person name="Guldener U."/>
        </authorList>
    </citation>
    <scope>NUCLEOTIDE SEQUENCE</scope>
    <source>
        <strain evidence="7">Mp4</strain>
    </source>
</reference>
<comment type="subcellular location">
    <subcellularLocation>
        <location evidence="1">Membrane</location>
        <topology evidence="1">Multi-pass membrane protein</topology>
    </subcellularLocation>
</comment>
<keyword evidence="2 6" id="KW-0812">Transmembrane</keyword>
<dbReference type="GO" id="GO:0005886">
    <property type="term" value="C:plasma membrane"/>
    <property type="evidence" value="ECO:0007669"/>
    <property type="project" value="TreeGrafter"/>
</dbReference>
<feature type="transmembrane region" description="Helical" evidence="6">
    <location>
        <begin position="456"/>
        <end position="475"/>
    </location>
</feature>
<evidence type="ECO:0000256" key="4">
    <source>
        <dbReference type="ARBA" id="ARBA00023136"/>
    </source>
</evidence>
<feature type="compositionally biased region" description="Low complexity" evidence="5">
    <location>
        <begin position="51"/>
        <end position="66"/>
    </location>
</feature>
<feature type="transmembrane region" description="Helical" evidence="6">
    <location>
        <begin position="752"/>
        <end position="771"/>
    </location>
</feature>
<dbReference type="InterPro" id="IPR002293">
    <property type="entry name" value="AA/rel_permease1"/>
</dbReference>
<evidence type="ECO:0000313" key="8">
    <source>
        <dbReference type="Proteomes" id="UP001294444"/>
    </source>
</evidence>
<keyword evidence="3 6" id="KW-1133">Transmembrane helix</keyword>
<dbReference type="PANTHER" id="PTHR43243:SF20">
    <property type="entry name" value="CATIONIC AMINO ACID TRANSPORTER 3"/>
    <property type="match status" value="1"/>
</dbReference>
<feature type="transmembrane region" description="Helical" evidence="6">
    <location>
        <begin position="532"/>
        <end position="550"/>
    </location>
</feature>
<feature type="transmembrane region" description="Helical" evidence="6">
    <location>
        <begin position="664"/>
        <end position="682"/>
    </location>
</feature>
<dbReference type="Proteomes" id="UP001294444">
    <property type="component" value="Unassembled WGS sequence"/>
</dbReference>
<feature type="transmembrane region" description="Helical" evidence="6">
    <location>
        <begin position="571"/>
        <end position="595"/>
    </location>
</feature>
<feature type="transmembrane region" description="Helical" evidence="6">
    <location>
        <begin position="357"/>
        <end position="384"/>
    </location>
</feature>
<dbReference type="AlphaFoldDB" id="A0AAJ4XF82"/>
<accession>A0AAJ4XF82</accession>
<feature type="transmembrane region" description="Helical" evidence="6">
    <location>
        <begin position="482"/>
        <end position="505"/>
    </location>
</feature>
<sequence>MWKIWQHLFDPRASVSQMEFWNENSREAAVQARYSNEHSPYEAAYFSMQVPSEESPSDFSSSAGPSNHPLSAHADGLHAPAHQQSAFQELHNDDMTIIPNESLRSSTQRSPSKARHTFDVHATPHVSLSGSSPLHRSINNASNTRSLDDPASRAAPPSTTDSSIRQRHARLKSAMSGTHNLEYDAHSVNRSHPASASILRPPSFAESQFATIIRRQRKRRVVSPTTHVTPATINSILDIEALNPLNAPPTNLQQPSTTDDPFASDSGWNSAFRRGELKATIDRIIDAPTTTLPSDRQDPLMAIHRAWEFAGWGSISLLELPPTPSNVNNDSDQQSKHLQLGQWKASAIAGNAVTGSVFYALPAVVAVSSVLSPISILIACLLLFPFRPIICELSSALSASNAGNYYYLSNISTKLVAVLAAAFTLLDAIATGAVSAGTASAYIVGETSTQHAPIDHRLVSVLLLIGLAALCLLGMRDSSTVALGMFTLHILTMVMLIVAGVVAWIRTGNSVLHENWSIGMASIRASSGGKGIARAIFDGICVAFVGLTGIECSPSYINQVKSGEFPKALRNLHWIVVLTEAPLMLLVLALVPMQAILGGSNVLALLGQVAGRGAWLKLFVVVDACLVLCGGIITGIVAFCGLVDALCQDRVVPQLLQRRIAKTGATYPSIALFLALTLIMSATCDFSLTTLSSVFSVSFLCVMTLFGISLVLLKYARPSLPRDTIANLATVLLGIGIGITAMAGNFALSPIIIIQTLVYYIAMAVVLIALARRVDLARILVWLIEHQRTSSLGRLTIKLEKHLINWIRRERAHPVIYFAKSDDISMLANALYYIQNNEPTSNCKLVHCYKTIEGIPEQLDETFQLVDEIFPTITVDLVFVEAAFTPQVVKAITQQLDIPISRSFISCPSGRDALVGSQHPLSEYGGLRIVLA</sequence>
<evidence type="ECO:0000256" key="1">
    <source>
        <dbReference type="ARBA" id="ARBA00004141"/>
    </source>
</evidence>
<keyword evidence="8" id="KW-1185">Reference proteome</keyword>